<dbReference type="AlphaFoldDB" id="A0AAV8XZX7"/>
<dbReference type="EMBL" id="JAPWTK010000242">
    <property type="protein sequence ID" value="KAJ8944721.1"/>
    <property type="molecule type" value="Genomic_DNA"/>
</dbReference>
<dbReference type="Pfam" id="PF00646">
    <property type="entry name" value="F-box"/>
    <property type="match status" value="1"/>
</dbReference>
<dbReference type="Proteomes" id="UP001162162">
    <property type="component" value="Unassembled WGS sequence"/>
</dbReference>
<accession>A0AAV8XZX7</accession>
<reference evidence="2" key="1">
    <citation type="journal article" date="2023" name="Insect Mol. Biol.">
        <title>Genome sequencing provides insights into the evolution of gene families encoding plant cell wall-degrading enzymes in longhorned beetles.</title>
        <authorList>
            <person name="Shin N.R."/>
            <person name="Okamura Y."/>
            <person name="Kirsch R."/>
            <person name="Pauchet Y."/>
        </authorList>
    </citation>
    <scope>NUCLEOTIDE SEQUENCE</scope>
    <source>
        <strain evidence="2">AMC_N1</strain>
    </source>
</reference>
<evidence type="ECO:0000313" key="3">
    <source>
        <dbReference type="Proteomes" id="UP001162162"/>
    </source>
</evidence>
<dbReference type="PROSITE" id="PS50181">
    <property type="entry name" value="FBOX"/>
    <property type="match status" value="1"/>
</dbReference>
<proteinExistence type="predicted"/>
<protein>
    <recommendedName>
        <fullName evidence="1">F-box domain-containing protein</fullName>
    </recommendedName>
</protein>
<dbReference type="CDD" id="cd09917">
    <property type="entry name" value="F-box_SF"/>
    <property type="match status" value="1"/>
</dbReference>
<evidence type="ECO:0000259" key="1">
    <source>
        <dbReference type="PROSITE" id="PS50181"/>
    </source>
</evidence>
<sequence>MDRLPQEILWEILSYLNIYDLLQFSEAYRNYNFLKEKHLIRIVDLSRRFELQKVNLYTLVTKDLTSSYIKVLNVSCLYWISADQLRRLIKQLENLEILYAIDTKLGMKDKDIDEYVKLKKLAVTVEDNQFYHSTVIASQQLKNLKSLCLKFTQKKGRVFRHLFIFSRNEAVRRVVGNTVLIHIIINNVYDEYESNYRIDYSRLVIALKRLNKFVIKSKVALPYYDFKCDGLLSTFACKRCDSATELIFGKVKNQRDPFLILGESDLERCWELFENLHKDLPCGAKESKQIYMKKAIKEIYFEDLNFCHAVILCNTKYISAALQILSAKNSTKLKRLSFRSCLFQDTHKQTRDEKTSGFKKPRRGVQINTDTHPFRSVADNIKCLTELEIFICPGCSGEAVLSAYPLIQIFENLQKLTLDVPILMDGLFFKEYFRNFSVFTKCQCLESLNLNCVGQNGKFLLNLCQNLKYARNLRDFRLEHKDIVIDKLFDGLNGMEHKRLLRVFLKCDNLQYTCETIKIQPRKNSNIQKILNNSKKGNPAKVFYVKNDVSAFMGVFPIPAAHHDIIFNYTNVSVIRIDEF</sequence>
<keyword evidence="3" id="KW-1185">Reference proteome</keyword>
<gene>
    <name evidence="2" type="ORF">NQ318_007934</name>
</gene>
<evidence type="ECO:0000313" key="2">
    <source>
        <dbReference type="EMBL" id="KAJ8944721.1"/>
    </source>
</evidence>
<feature type="domain" description="F-box" evidence="1">
    <location>
        <begin position="1"/>
        <end position="43"/>
    </location>
</feature>
<organism evidence="2 3">
    <name type="scientific">Aromia moschata</name>
    <dbReference type="NCBI Taxonomy" id="1265417"/>
    <lineage>
        <taxon>Eukaryota</taxon>
        <taxon>Metazoa</taxon>
        <taxon>Ecdysozoa</taxon>
        <taxon>Arthropoda</taxon>
        <taxon>Hexapoda</taxon>
        <taxon>Insecta</taxon>
        <taxon>Pterygota</taxon>
        <taxon>Neoptera</taxon>
        <taxon>Endopterygota</taxon>
        <taxon>Coleoptera</taxon>
        <taxon>Polyphaga</taxon>
        <taxon>Cucujiformia</taxon>
        <taxon>Chrysomeloidea</taxon>
        <taxon>Cerambycidae</taxon>
        <taxon>Cerambycinae</taxon>
        <taxon>Callichromatini</taxon>
        <taxon>Aromia</taxon>
    </lineage>
</organism>
<dbReference type="SUPFAM" id="SSF52047">
    <property type="entry name" value="RNI-like"/>
    <property type="match status" value="2"/>
</dbReference>
<comment type="caution">
    <text evidence="2">The sequence shown here is derived from an EMBL/GenBank/DDBJ whole genome shotgun (WGS) entry which is preliminary data.</text>
</comment>
<dbReference type="SUPFAM" id="SSF81383">
    <property type="entry name" value="F-box domain"/>
    <property type="match status" value="1"/>
</dbReference>
<dbReference type="InterPro" id="IPR001810">
    <property type="entry name" value="F-box_dom"/>
</dbReference>
<dbReference type="InterPro" id="IPR036047">
    <property type="entry name" value="F-box-like_dom_sf"/>
</dbReference>
<name>A0AAV8XZX7_9CUCU</name>